<dbReference type="PRINTS" id="PR00182">
    <property type="entry name" value="ECOLNEIPORIN"/>
</dbReference>
<keyword evidence="6 11" id="KW-0732">Signal</keyword>
<dbReference type="GO" id="GO:0034220">
    <property type="term" value="P:monoatomic ion transmembrane transport"/>
    <property type="evidence" value="ECO:0007669"/>
    <property type="project" value="InterPro"/>
</dbReference>
<evidence type="ECO:0000256" key="2">
    <source>
        <dbReference type="ARBA" id="ARBA00011233"/>
    </source>
</evidence>
<sequence length="387" mass="40570">MSKKIIALALAALAPAAAMAADSNVTMYGIIDYGFVSRGSNDTASNQTRGRNGSLNEFAGGVSAQSRIGWKGSEDLGNGLKAIYEIEFGLSNDDTNGSTFVKNRHSWVGLTGGFGTALGGRIDGARYGFTTKYDPFGNQTVGNAGSIFGATSNLGQADRADNALIYITPDFAGFKVLAFYTKSLLGKEGQGSTSRPGLTAAAAPGQDIKTGDSPLYGVAATYDNGPISATLDYENLKIYGLPGAGDSKFDIYVAGASYDFGVVKLAGYYEHTKGKEAAQGIKGDGWMLGVTAPIGPFKLKASYVDGKDKSDFARTGLGDKMDCKKFAIGAEYELSKRTAIYTDYARINAEENTNCAITLAGSVSATTASTSSAYGRRGFDLGIRHKF</sequence>
<dbReference type="GO" id="GO:0046930">
    <property type="term" value="C:pore complex"/>
    <property type="evidence" value="ECO:0007669"/>
    <property type="project" value="UniProtKB-KW"/>
</dbReference>
<keyword evidence="3" id="KW-0813">Transport</keyword>
<evidence type="ECO:0000256" key="6">
    <source>
        <dbReference type="ARBA" id="ARBA00022729"/>
    </source>
</evidence>
<evidence type="ECO:0000256" key="10">
    <source>
        <dbReference type="ARBA" id="ARBA00023237"/>
    </source>
</evidence>
<organism evidence="13 14">
    <name type="scientific">Candidatus Methylophosphatis roskildensis</name>
    <dbReference type="NCBI Taxonomy" id="2899263"/>
    <lineage>
        <taxon>Bacteria</taxon>
        <taxon>Pseudomonadati</taxon>
        <taxon>Pseudomonadota</taxon>
        <taxon>Betaproteobacteria</taxon>
        <taxon>Nitrosomonadales</taxon>
        <taxon>Sterolibacteriaceae</taxon>
        <taxon>Candidatus Methylophosphatis</taxon>
    </lineage>
</organism>
<keyword evidence="8" id="KW-0626">Porin</keyword>
<dbReference type="EMBL" id="JADJEV010000005">
    <property type="protein sequence ID" value="MBK6975444.1"/>
    <property type="molecule type" value="Genomic_DNA"/>
</dbReference>
<dbReference type="Pfam" id="PF13609">
    <property type="entry name" value="Porin_4"/>
    <property type="match status" value="1"/>
</dbReference>
<evidence type="ECO:0000256" key="7">
    <source>
        <dbReference type="ARBA" id="ARBA00023065"/>
    </source>
</evidence>
<comment type="subcellular location">
    <subcellularLocation>
        <location evidence="1">Cell outer membrane</location>
        <topology evidence="1">Multi-pass membrane protein</topology>
    </subcellularLocation>
</comment>
<keyword evidence="7" id="KW-0406">Ion transport</keyword>
<feature type="domain" description="Porin" evidence="12">
    <location>
        <begin position="7"/>
        <end position="350"/>
    </location>
</feature>
<dbReference type="InterPro" id="IPR002299">
    <property type="entry name" value="Porin_Neis"/>
</dbReference>
<comment type="subunit">
    <text evidence="2">Homotrimer.</text>
</comment>
<dbReference type="PANTHER" id="PTHR34501">
    <property type="entry name" value="PROTEIN YDDL-RELATED"/>
    <property type="match status" value="1"/>
</dbReference>
<name>A0A9D7HNQ2_9PROT</name>
<keyword evidence="5" id="KW-0812">Transmembrane</keyword>
<evidence type="ECO:0000256" key="5">
    <source>
        <dbReference type="ARBA" id="ARBA00022692"/>
    </source>
</evidence>
<keyword evidence="10" id="KW-0998">Cell outer membrane</keyword>
<dbReference type="InterPro" id="IPR033900">
    <property type="entry name" value="Gram_neg_porin_domain"/>
</dbReference>
<dbReference type="PANTHER" id="PTHR34501:SF9">
    <property type="entry name" value="MAJOR OUTER MEMBRANE PROTEIN P.IA"/>
    <property type="match status" value="1"/>
</dbReference>
<dbReference type="SUPFAM" id="SSF56935">
    <property type="entry name" value="Porins"/>
    <property type="match status" value="1"/>
</dbReference>
<dbReference type="InterPro" id="IPR001702">
    <property type="entry name" value="Porin_Gram-ve"/>
</dbReference>
<dbReference type="Proteomes" id="UP000807785">
    <property type="component" value="Unassembled WGS sequence"/>
</dbReference>
<dbReference type="CDD" id="cd00342">
    <property type="entry name" value="gram_neg_porins"/>
    <property type="match status" value="1"/>
</dbReference>
<feature type="chain" id="PRO_5038594026" evidence="11">
    <location>
        <begin position="21"/>
        <end position="387"/>
    </location>
</feature>
<reference evidence="14" key="1">
    <citation type="journal article" date="2021" name="Nat. Commun.">
        <title>Connecting structure to function with the recovery of over 1000 high-quality metagenome-assembled genomes from activated sludge using long-read sequencing.</title>
        <authorList>
            <person name="Singleton C.M."/>
            <person name="Petriglieri F."/>
            <person name="Kristensen J.M."/>
            <person name="Kirkegaard R.H."/>
            <person name="Michaelsen T.Y."/>
            <person name="Andersen M.H."/>
            <person name="Kondrotaite Z."/>
            <person name="Karst S.M."/>
            <person name="Dueholm M.S."/>
            <person name="Nielsen P.H."/>
            <person name="Albertsen M."/>
        </authorList>
    </citation>
    <scope>NUCLEOTIDE SEQUENCE [LARGE SCALE GENOMIC DNA]</scope>
</reference>
<evidence type="ECO:0000256" key="9">
    <source>
        <dbReference type="ARBA" id="ARBA00023136"/>
    </source>
</evidence>
<evidence type="ECO:0000313" key="14">
    <source>
        <dbReference type="Proteomes" id="UP000807785"/>
    </source>
</evidence>
<gene>
    <name evidence="13" type="ORF">IPH26_21670</name>
</gene>
<proteinExistence type="predicted"/>
<comment type="caution">
    <text evidence="13">The sequence shown here is derived from an EMBL/GenBank/DDBJ whole genome shotgun (WGS) entry which is preliminary data.</text>
</comment>
<evidence type="ECO:0000256" key="3">
    <source>
        <dbReference type="ARBA" id="ARBA00022448"/>
    </source>
</evidence>
<dbReference type="PRINTS" id="PR00184">
    <property type="entry name" value="NEISSPPORIN"/>
</dbReference>
<keyword evidence="4" id="KW-1134">Transmembrane beta strand</keyword>
<evidence type="ECO:0000259" key="12">
    <source>
        <dbReference type="Pfam" id="PF13609"/>
    </source>
</evidence>
<evidence type="ECO:0000256" key="1">
    <source>
        <dbReference type="ARBA" id="ARBA00004571"/>
    </source>
</evidence>
<evidence type="ECO:0000256" key="4">
    <source>
        <dbReference type="ARBA" id="ARBA00022452"/>
    </source>
</evidence>
<protein>
    <submittedName>
        <fullName evidence="13">Porin</fullName>
    </submittedName>
</protein>
<dbReference type="Gene3D" id="2.40.160.10">
    <property type="entry name" value="Porin"/>
    <property type="match status" value="1"/>
</dbReference>
<evidence type="ECO:0000313" key="13">
    <source>
        <dbReference type="EMBL" id="MBK6975444.1"/>
    </source>
</evidence>
<dbReference type="InterPro" id="IPR050298">
    <property type="entry name" value="Gram-neg_bact_OMP"/>
</dbReference>
<dbReference type="GO" id="GO:0009279">
    <property type="term" value="C:cell outer membrane"/>
    <property type="evidence" value="ECO:0007669"/>
    <property type="project" value="UniProtKB-SubCell"/>
</dbReference>
<keyword evidence="9" id="KW-0472">Membrane</keyword>
<dbReference type="GO" id="GO:0015288">
    <property type="term" value="F:porin activity"/>
    <property type="evidence" value="ECO:0007669"/>
    <property type="project" value="UniProtKB-KW"/>
</dbReference>
<feature type="signal peptide" evidence="11">
    <location>
        <begin position="1"/>
        <end position="20"/>
    </location>
</feature>
<accession>A0A9D7HNQ2</accession>
<dbReference type="InterPro" id="IPR023614">
    <property type="entry name" value="Porin_dom_sf"/>
</dbReference>
<dbReference type="AlphaFoldDB" id="A0A9D7HNQ2"/>
<evidence type="ECO:0000256" key="11">
    <source>
        <dbReference type="SAM" id="SignalP"/>
    </source>
</evidence>
<evidence type="ECO:0000256" key="8">
    <source>
        <dbReference type="ARBA" id="ARBA00023114"/>
    </source>
</evidence>